<dbReference type="Proteomes" id="UP000327013">
    <property type="component" value="Chromosome 4"/>
</dbReference>
<name>A0A660KTS4_9ROSI</name>
<gene>
    <name evidence="2" type="ORF">FH972_011232</name>
</gene>
<evidence type="ECO:0000313" key="3">
    <source>
        <dbReference type="Proteomes" id="UP000327013"/>
    </source>
</evidence>
<keyword evidence="3" id="KW-1185">Reference proteome</keyword>
<proteinExistence type="predicted"/>
<evidence type="ECO:0000256" key="1">
    <source>
        <dbReference type="SAM" id="MobiDB-lite"/>
    </source>
</evidence>
<reference evidence="2 3" key="1">
    <citation type="submission" date="2019-06" db="EMBL/GenBank/DDBJ databases">
        <title>A chromosomal-level reference genome of Carpinus fangiana (Coryloideae, Betulaceae).</title>
        <authorList>
            <person name="Yang X."/>
            <person name="Wang Z."/>
            <person name="Zhang L."/>
            <person name="Hao G."/>
            <person name="Liu J."/>
            <person name="Yang Y."/>
        </authorList>
    </citation>
    <scope>NUCLEOTIDE SEQUENCE [LARGE SCALE GENOMIC DNA]</scope>
    <source>
        <strain evidence="2">Cfa_2016G</strain>
        <tissue evidence="2">Leaf</tissue>
    </source>
</reference>
<protein>
    <submittedName>
        <fullName evidence="2">Uncharacterized protein</fullName>
    </submittedName>
</protein>
<sequence>MWAAVNGQSGAEEESVKAEPAEQEEEEQHKIWNGFEPIYTHLSFPVNDLADLEWQSTFFHRWVMARHAFSEFSMDGPKPEPKLRKRRKRVSLFSNPGLETPVLAQLRRKRTTTGGRAWSHGRGLPVLPHHPPLQAVNSRRPARPRTGTGRAGFHGKF</sequence>
<evidence type="ECO:0000313" key="2">
    <source>
        <dbReference type="EMBL" id="KAE8038755.1"/>
    </source>
</evidence>
<accession>A0A660KTS4</accession>
<organism evidence="2 3">
    <name type="scientific">Carpinus fangiana</name>
    <dbReference type="NCBI Taxonomy" id="176857"/>
    <lineage>
        <taxon>Eukaryota</taxon>
        <taxon>Viridiplantae</taxon>
        <taxon>Streptophyta</taxon>
        <taxon>Embryophyta</taxon>
        <taxon>Tracheophyta</taxon>
        <taxon>Spermatophyta</taxon>
        <taxon>Magnoliopsida</taxon>
        <taxon>eudicotyledons</taxon>
        <taxon>Gunneridae</taxon>
        <taxon>Pentapetalae</taxon>
        <taxon>rosids</taxon>
        <taxon>fabids</taxon>
        <taxon>Fagales</taxon>
        <taxon>Betulaceae</taxon>
        <taxon>Carpinus</taxon>
    </lineage>
</organism>
<feature type="region of interest" description="Disordered" evidence="1">
    <location>
        <begin position="114"/>
        <end position="157"/>
    </location>
</feature>
<dbReference type="AlphaFoldDB" id="A0A660KTS4"/>
<feature type="region of interest" description="Disordered" evidence="1">
    <location>
        <begin position="1"/>
        <end position="28"/>
    </location>
</feature>
<dbReference type="EMBL" id="CM017324">
    <property type="protein sequence ID" value="KAE8038755.1"/>
    <property type="molecule type" value="Genomic_DNA"/>
</dbReference>